<evidence type="ECO:0000256" key="2">
    <source>
        <dbReference type="ARBA" id="ARBA00008137"/>
    </source>
</evidence>
<feature type="domain" description="Prp18" evidence="9">
    <location>
        <begin position="215"/>
        <end position="356"/>
    </location>
</feature>
<organism evidence="11 12">
    <name type="scientific">Salinomyces thailandicus</name>
    <dbReference type="NCBI Taxonomy" id="706561"/>
    <lineage>
        <taxon>Eukaryota</taxon>
        <taxon>Fungi</taxon>
        <taxon>Dikarya</taxon>
        <taxon>Ascomycota</taxon>
        <taxon>Pezizomycotina</taxon>
        <taxon>Dothideomycetes</taxon>
        <taxon>Dothideomycetidae</taxon>
        <taxon>Mycosphaerellales</taxon>
        <taxon>Teratosphaeriaceae</taxon>
        <taxon>Salinomyces</taxon>
    </lineage>
</organism>
<comment type="similarity">
    <text evidence="2">Belongs to the PRP18 family.</text>
</comment>
<proteinExistence type="inferred from homology"/>
<feature type="region of interest" description="Disordered" evidence="8">
    <location>
        <begin position="1"/>
        <end position="101"/>
    </location>
</feature>
<dbReference type="EMBL" id="NAJL01000027">
    <property type="protein sequence ID" value="TKA26694.1"/>
    <property type="molecule type" value="Genomic_DNA"/>
</dbReference>
<feature type="domain" description="Pre-mRNA processing factor 4 (PRP4)-like" evidence="10">
    <location>
        <begin position="140"/>
        <end position="166"/>
    </location>
</feature>
<protein>
    <recommendedName>
        <fullName evidence="3">Pre-mRNA-splicing factor 18</fullName>
    </recommendedName>
</protein>
<evidence type="ECO:0000256" key="8">
    <source>
        <dbReference type="SAM" id="MobiDB-lite"/>
    </source>
</evidence>
<dbReference type="InterPro" id="IPR014906">
    <property type="entry name" value="PRP4-like"/>
</dbReference>
<evidence type="ECO:0000256" key="6">
    <source>
        <dbReference type="ARBA" id="ARBA00023187"/>
    </source>
</evidence>
<dbReference type="SUPFAM" id="SSF158230">
    <property type="entry name" value="PRP4-like"/>
    <property type="match status" value="1"/>
</dbReference>
<dbReference type="OrthoDB" id="10261918at2759"/>
<gene>
    <name evidence="11" type="ORF">B0A50_04802</name>
</gene>
<accession>A0A4U0TWL6</accession>
<comment type="caution">
    <text evidence="11">The sequence shown here is derived from an EMBL/GenBank/DDBJ whole genome shotgun (WGS) entry which is preliminary data.</text>
</comment>
<evidence type="ECO:0000259" key="9">
    <source>
        <dbReference type="Pfam" id="PF02840"/>
    </source>
</evidence>
<dbReference type="Pfam" id="PF02840">
    <property type="entry name" value="Prp18"/>
    <property type="match status" value="1"/>
</dbReference>
<evidence type="ECO:0000256" key="7">
    <source>
        <dbReference type="ARBA" id="ARBA00023242"/>
    </source>
</evidence>
<dbReference type="Pfam" id="PF08799">
    <property type="entry name" value="PRP4"/>
    <property type="match status" value="1"/>
</dbReference>
<evidence type="ECO:0000313" key="11">
    <source>
        <dbReference type="EMBL" id="TKA26694.1"/>
    </source>
</evidence>
<evidence type="ECO:0000256" key="3">
    <source>
        <dbReference type="ARBA" id="ARBA00018242"/>
    </source>
</evidence>
<comment type="subcellular location">
    <subcellularLocation>
        <location evidence="1">Nucleus</location>
    </subcellularLocation>
</comment>
<evidence type="ECO:0000256" key="5">
    <source>
        <dbReference type="ARBA" id="ARBA00022728"/>
    </source>
</evidence>
<keyword evidence="6" id="KW-0508">mRNA splicing</keyword>
<dbReference type="Gene3D" id="1.20.940.10">
    <property type="entry name" value="Functional domain of the splicing factor Prp18"/>
    <property type="match status" value="1"/>
</dbReference>
<dbReference type="AlphaFoldDB" id="A0A4U0TWL6"/>
<dbReference type="InterPro" id="IPR036285">
    <property type="entry name" value="PRP4-like_sf"/>
</dbReference>
<feature type="region of interest" description="Disordered" evidence="8">
    <location>
        <begin position="114"/>
        <end position="136"/>
    </location>
</feature>
<sequence>MDFASLMKSQIATAAPSKTSSPDTSGTTTKRYLKRSEIEAARQASYRREQAEAEQERLKRVELKRKREDEDAEREAAREAKRERLAVERRAEQAEAEWREENKRRVRIGLPELPARTSEDEAAEAGKEGNEDVPEEELLERLKELDEPRFLFAESHPQRLRRYRALTAPEPSTPSLTTGPIPTTIELLEEQDMKIPAHVPSSAAEQTHLRRQLASYFTLILTAWSHALAARPAATKASLAGRQAHQNYTATISNLTPLFRKLESDTLTPPILAAVVEITHLAQLRRYVQANDAYLRLSIGKAAWPIGVTMVGIHERSAREKLGGEGGRAHILSDEVTRKILQGVKRSLSFAQVRWPPEDVGELMG</sequence>
<evidence type="ECO:0000313" key="12">
    <source>
        <dbReference type="Proteomes" id="UP000308549"/>
    </source>
</evidence>
<keyword evidence="5" id="KW-0747">Spliceosome</keyword>
<dbReference type="GO" id="GO:0046540">
    <property type="term" value="C:U4/U6 x U5 tri-snRNP complex"/>
    <property type="evidence" value="ECO:0007669"/>
    <property type="project" value="TreeGrafter"/>
</dbReference>
<feature type="compositionally biased region" description="Polar residues" evidence="8">
    <location>
        <begin position="7"/>
        <end position="30"/>
    </location>
</feature>
<keyword evidence="4" id="KW-0507">mRNA processing</keyword>
<dbReference type="GO" id="GO:0000350">
    <property type="term" value="P:generation of catalytic spliceosome for second transesterification step"/>
    <property type="evidence" value="ECO:0007669"/>
    <property type="project" value="TreeGrafter"/>
</dbReference>
<keyword evidence="12" id="KW-1185">Reference proteome</keyword>
<keyword evidence="7" id="KW-0539">Nucleus</keyword>
<dbReference type="Proteomes" id="UP000308549">
    <property type="component" value="Unassembled WGS sequence"/>
</dbReference>
<dbReference type="PANTHER" id="PTHR13007:SF19">
    <property type="entry name" value="PRE-MRNA-SPLICING FACTOR 18"/>
    <property type="match status" value="1"/>
</dbReference>
<dbReference type="GO" id="GO:0071021">
    <property type="term" value="C:U2-type post-spliceosomal complex"/>
    <property type="evidence" value="ECO:0007669"/>
    <property type="project" value="TreeGrafter"/>
</dbReference>
<evidence type="ECO:0000259" key="10">
    <source>
        <dbReference type="Pfam" id="PF08799"/>
    </source>
</evidence>
<dbReference type="SUPFAM" id="SSF47938">
    <property type="entry name" value="Functional domain of the splicing factor Prp18"/>
    <property type="match status" value="1"/>
</dbReference>
<dbReference type="PANTHER" id="PTHR13007">
    <property type="entry name" value="PRE-MRNA SPLICING FACTOR-RELATED"/>
    <property type="match status" value="1"/>
</dbReference>
<dbReference type="GO" id="GO:0005682">
    <property type="term" value="C:U5 snRNP"/>
    <property type="evidence" value="ECO:0007669"/>
    <property type="project" value="TreeGrafter"/>
</dbReference>
<dbReference type="InterPro" id="IPR039979">
    <property type="entry name" value="PRPF18"/>
</dbReference>
<dbReference type="InterPro" id="IPR004098">
    <property type="entry name" value="Prp18"/>
</dbReference>
<evidence type="ECO:0000256" key="1">
    <source>
        <dbReference type="ARBA" id="ARBA00004123"/>
    </source>
</evidence>
<evidence type="ECO:0000256" key="4">
    <source>
        <dbReference type="ARBA" id="ARBA00022664"/>
    </source>
</evidence>
<feature type="compositionally biased region" description="Basic and acidic residues" evidence="8">
    <location>
        <begin position="34"/>
        <end position="101"/>
    </location>
</feature>
<reference evidence="11 12" key="1">
    <citation type="submission" date="2017-03" db="EMBL/GenBank/DDBJ databases">
        <title>Genomes of endolithic fungi from Antarctica.</title>
        <authorList>
            <person name="Coleine C."/>
            <person name="Masonjones S."/>
            <person name="Stajich J.E."/>
        </authorList>
    </citation>
    <scope>NUCLEOTIDE SEQUENCE [LARGE SCALE GENOMIC DNA]</scope>
    <source>
        <strain evidence="11 12">CCFEE 6315</strain>
    </source>
</reference>
<dbReference type="Gene3D" id="4.10.280.110">
    <property type="entry name" value="Pre-mRNA processing factor 4 domain"/>
    <property type="match status" value="1"/>
</dbReference>
<name>A0A4U0TWL6_9PEZI</name>